<organism evidence="1 2">
    <name type="scientific">Colletotrichum navitas</name>
    <dbReference type="NCBI Taxonomy" id="681940"/>
    <lineage>
        <taxon>Eukaryota</taxon>
        <taxon>Fungi</taxon>
        <taxon>Dikarya</taxon>
        <taxon>Ascomycota</taxon>
        <taxon>Pezizomycotina</taxon>
        <taxon>Sordariomycetes</taxon>
        <taxon>Hypocreomycetidae</taxon>
        <taxon>Glomerellales</taxon>
        <taxon>Glomerellaceae</taxon>
        <taxon>Colletotrichum</taxon>
        <taxon>Colletotrichum graminicola species complex</taxon>
    </lineage>
</organism>
<dbReference type="EMBL" id="JAHLJV010000035">
    <property type="protein sequence ID" value="KAK1589902.1"/>
    <property type="molecule type" value="Genomic_DNA"/>
</dbReference>
<evidence type="ECO:0000313" key="1">
    <source>
        <dbReference type="EMBL" id="KAK1589902.1"/>
    </source>
</evidence>
<feature type="non-terminal residue" evidence="1">
    <location>
        <position position="84"/>
    </location>
</feature>
<comment type="caution">
    <text evidence="1">The sequence shown here is derived from an EMBL/GenBank/DDBJ whole genome shotgun (WGS) entry which is preliminary data.</text>
</comment>
<accession>A0AAD8PZB8</accession>
<dbReference type="GeneID" id="85442216"/>
<protein>
    <submittedName>
        <fullName evidence="1">Uncharacterized protein</fullName>
    </submittedName>
</protein>
<dbReference type="RefSeq" id="XP_060413435.1">
    <property type="nucleotide sequence ID" value="XM_060557976.1"/>
</dbReference>
<gene>
    <name evidence="1" type="ORF">LY79DRAFT_556040</name>
</gene>
<reference evidence="1" key="1">
    <citation type="submission" date="2021-06" db="EMBL/GenBank/DDBJ databases">
        <title>Comparative genomics, transcriptomics and evolutionary studies reveal genomic signatures of adaptation to plant cell wall in hemibiotrophic fungi.</title>
        <authorList>
            <consortium name="DOE Joint Genome Institute"/>
            <person name="Baroncelli R."/>
            <person name="Diaz J.F."/>
            <person name="Benocci T."/>
            <person name="Peng M."/>
            <person name="Battaglia E."/>
            <person name="Haridas S."/>
            <person name="Andreopoulos W."/>
            <person name="Labutti K."/>
            <person name="Pangilinan J."/>
            <person name="Floch G.L."/>
            <person name="Makela M.R."/>
            <person name="Henrissat B."/>
            <person name="Grigoriev I.V."/>
            <person name="Crouch J.A."/>
            <person name="De Vries R.P."/>
            <person name="Sukno S.A."/>
            <person name="Thon M.R."/>
        </authorList>
    </citation>
    <scope>NUCLEOTIDE SEQUENCE</scope>
    <source>
        <strain evidence="1">CBS 125086</strain>
    </source>
</reference>
<proteinExistence type="predicted"/>
<sequence length="84" mass="8887">MGLCQSRSSTPHLAPCLLRLLASLWVSAMNWSALSCLLTRGLPMVAAASPSLGSMTHVVYCALKPSWGRGAYSEGGECVDVCCR</sequence>
<name>A0AAD8PZB8_9PEZI</name>
<evidence type="ECO:0000313" key="2">
    <source>
        <dbReference type="Proteomes" id="UP001230504"/>
    </source>
</evidence>
<keyword evidence="2" id="KW-1185">Reference proteome</keyword>
<dbReference type="AlphaFoldDB" id="A0AAD8PZB8"/>
<dbReference type="Proteomes" id="UP001230504">
    <property type="component" value="Unassembled WGS sequence"/>
</dbReference>